<evidence type="ECO:0000313" key="2">
    <source>
        <dbReference type="Proteomes" id="UP000324748"/>
    </source>
</evidence>
<comment type="caution">
    <text evidence="1">The sequence shown here is derived from an EMBL/GenBank/DDBJ whole genome shotgun (WGS) entry which is preliminary data.</text>
</comment>
<protein>
    <submittedName>
        <fullName evidence="1">Uncharacterized protein</fullName>
    </submittedName>
</protein>
<dbReference type="EMBL" id="VSWC01000079">
    <property type="protein sequence ID" value="KAA1094647.1"/>
    <property type="molecule type" value="Genomic_DNA"/>
</dbReference>
<organism evidence="1 2">
    <name type="scientific">Puccinia graminis f. sp. tritici</name>
    <dbReference type="NCBI Taxonomy" id="56615"/>
    <lineage>
        <taxon>Eukaryota</taxon>
        <taxon>Fungi</taxon>
        <taxon>Dikarya</taxon>
        <taxon>Basidiomycota</taxon>
        <taxon>Pucciniomycotina</taxon>
        <taxon>Pucciniomycetes</taxon>
        <taxon>Pucciniales</taxon>
        <taxon>Pucciniaceae</taxon>
        <taxon>Puccinia</taxon>
    </lineage>
</organism>
<accession>A0A5B0NZA9</accession>
<keyword evidence="2" id="KW-1185">Reference proteome</keyword>
<dbReference type="Proteomes" id="UP000324748">
    <property type="component" value="Unassembled WGS sequence"/>
</dbReference>
<dbReference type="AlphaFoldDB" id="A0A5B0NZA9"/>
<sequence length="80" mass="8753">MQAPVPLPWSLRAPGLSASLALTSEARGHISPVPMLHNWPSSIESNVPRKHRTLQPRCQLTAGKDMPPYSEAPTLSNIIF</sequence>
<reference evidence="1 2" key="1">
    <citation type="submission" date="2019-05" db="EMBL/GenBank/DDBJ databases">
        <title>Emergence of the Ug99 lineage of the wheat stem rust pathogen through somatic hybridization.</title>
        <authorList>
            <person name="Li F."/>
            <person name="Upadhyaya N.M."/>
            <person name="Sperschneider J."/>
            <person name="Matny O."/>
            <person name="Nguyen-Phuc H."/>
            <person name="Mago R."/>
            <person name="Raley C."/>
            <person name="Miller M.E."/>
            <person name="Silverstein K.A.T."/>
            <person name="Henningsen E."/>
            <person name="Hirsch C.D."/>
            <person name="Visser B."/>
            <person name="Pretorius Z.A."/>
            <person name="Steffenson B.J."/>
            <person name="Schwessinger B."/>
            <person name="Dodds P.N."/>
            <person name="Figueroa M."/>
        </authorList>
    </citation>
    <scope>NUCLEOTIDE SEQUENCE [LARGE SCALE GENOMIC DNA]</scope>
    <source>
        <strain evidence="1">21-0</strain>
    </source>
</reference>
<evidence type="ECO:0000313" key="1">
    <source>
        <dbReference type="EMBL" id="KAA1094647.1"/>
    </source>
</evidence>
<name>A0A5B0NZA9_PUCGR</name>
<proteinExistence type="predicted"/>
<gene>
    <name evidence="1" type="ORF">PGT21_027569</name>
</gene>